<dbReference type="HOGENOM" id="CLU_2564525_0_0_1"/>
<dbReference type="AlphaFoldDB" id="A0A0C2WKD1"/>
<name>A0A0C2WKD1_AMAMK</name>
<feature type="non-terminal residue" evidence="1">
    <location>
        <position position="82"/>
    </location>
</feature>
<accession>A0A0C2WKD1</accession>
<evidence type="ECO:0000313" key="1">
    <source>
        <dbReference type="EMBL" id="KIL57146.1"/>
    </source>
</evidence>
<dbReference type="Proteomes" id="UP000054549">
    <property type="component" value="Unassembled WGS sequence"/>
</dbReference>
<gene>
    <name evidence="1" type="ORF">M378DRAFT_172100</name>
</gene>
<protein>
    <submittedName>
        <fullName evidence="1">Uncharacterized protein</fullName>
    </submittedName>
</protein>
<evidence type="ECO:0000313" key="2">
    <source>
        <dbReference type="Proteomes" id="UP000054549"/>
    </source>
</evidence>
<proteinExistence type="predicted"/>
<keyword evidence="2" id="KW-1185">Reference proteome</keyword>
<reference evidence="1 2" key="1">
    <citation type="submission" date="2014-04" db="EMBL/GenBank/DDBJ databases">
        <title>Evolutionary Origins and Diversification of the Mycorrhizal Mutualists.</title>
        <authorList>
            <consortium name="DOE Joint Genome Institute"/>
            <consortium name="Mycorrhizal Genomics Consortium"/>
            <person name="Kohler A."/>
            <person name="Kuo A."/>
            <person name="Nagy L.G."/>
            <person name="Floudas D."/>
            <person name="Copeland A."/>
            <person name="Barry K.W."/>
            <person name="Cichocki N."/>
            <person name="Veneault-Fourrey C."/>
            <person name="LaButti K."/>
            <person name="Lindquist E.A."/>
            <person name="Lipzen A."/>
            <person name="Lundell T."/>
            <person name="Morin E."/>
            <person name="Murat C."/>
            <person name="Riley R."/>
            <person name="Ohm R."/>
            <person name="Sun H."/>
            <person name="Tunlid A."/>
            <person name="Henrissat B."/>
            <person name="Grigoriev I.V."/>
            <person name="Hibbett D.S."/>
            <person name="Martin F."/>
        </authorList>
    </citation>
    <scope>NUCLEOTIDE SEQUENCE [LARGE SCALE GENOMIC DNA]</scope>
    <source>
        <strain evidence="1 2">Koide BX008</strain>
    </source>
</reference>
<sequence>MHSPPHSKYLKQPVRRISSSSSVDFENVEAFEGYHGVVELLVFFNEDFLLPSFTNQETGVAPTELVHEPEGIDGKEEAVYWV</sequence>
<dbReference type="EMBL" id="KN818381">
    <property type="protein sequence ID" value="KIL57146.1"/>
    <property type="molecule type" value="Genomic_DNA"/>
</dbReference>
<organism evidence="1 2">
    <name type="scientific">Amanita muscaria (strain Koide BX008)</name>
    <dbReference type="NCBI Taxonomy" id="946122"/>
    <lineage>
        <taxon>Eukaryota</taxon>
        <taxon>Fungi</taxon>
        <taxon>Dikarya</taxon>
        <taxon>Basidiomycota</taxon>
        <taxon>Agaricomycotina</taxon>
        <taxon>Agaricomycetes</taxon>
        <taxon>Agaricomycetidae</taxon>
        <taxon>Agaricales</taxon>
        <taxon>Pluteineae</taxon>
        <taxon>Amanitaceae</taxon>
        <taxon>Amanita</taxon>
    </lineage>
</organism>
<dbReference type="InParanoid" id="A0A0C2WKD1"/>